<proteinExistence type="predicted"/>
<gene>
    <name evidence="1" type="ORF">CSOL1703_00014184</name>
</gene>
<accession>A0A9P0EKR0</accession>
<evidence type="ECO:0000313" key="1">
    <source>
        <dbReference type="EMBL" id="CAH0050935.1"/>
    </source>
</evidence>
<dbReference type="OrthoDB" id="3596450at2759"/>
<dbReference type="Proteomes" id="UP000775872">
    <property type="component" value="Unassembled WGS sequence"/>
</dbReference>
<name>A0A9P0EKR0_9HYPO</name>
<dbReference type="AlphaFoldDB" id="A0A9P0EKR0"/>
<dbReference type="EMBL" id="CABFOC020000038">
    <property type="protein sequence ID" value="CAH0050935.1"/>
    <property type="molecule type" value="Genomic_DNA"/>
</dbReference>
<keyword evidence="2" id="KW-1185">Reference proteome</keyword>
<organism evidence="1 2">
    <name type="scientific">Clonostachys solani</name>
    <dbReference type="NCBI Taxonomy" id="160281"/>
    <lineage>
        <taxon>Eukaryota</taxon>
        <taxon>Fungi</taxon>
        <taxon>Dikarya</taxon>
        <taxon>Ascomycota</taxon>
        <taxon>Pezizomycotina</taxon>
        <taxon>Sordariomycetes</taxon>
        <taxon>Hypocreomycetidae</taxon>
        <taxon>Hypocreales</taxon>
        <taxon>Bionectriaceae</taxon>
        <taxon>Clonostachys</taxon>
    </lineage>
</organism>
<reference evidence="2" key="1">
    <citation type="submission" date="2019-06" db="EMBL/GenBank/DDBJ databases">
        <authorList>
            <person name="Broberg M."/>
        </authorList>
    </citation>
    <scope>NUCLEOTIDE SEQUENCE [LARGE SCALE GENOMIC DNA]</scope>
</reference>
<evidence type="ECO:0000313" key="2">
    <source>
        <dbReference type="Proteomes" id="UP000775872"/>
    </source>
</evidence>
<sequence>MVPTTATASRPVFRLPDLPREIRDNIWDLAVENFNNTPRAHFFSLSAERVRCLQSTKPSIEPDGWKEAQTVLKPPLVHKKDVDVISGKTARNISRYMLYHNLWNTSIESRKAIVRQWNEWRDSSPDESAYTFMHIGDSPTLFVAIQPAIDLICLEIPKTVDACRNINCAPINTGSRVRNFAFIYDPSWYEEIEALLPHLKSSCDTELIQGGTTPGCRFLDLATRLLCDPNAGAYKRYYDDGYDSKYGPRVNELWLIDPTLKPSAKFEIEKAGRDRVVFDACGSKFIEVRLDSDIGKKGWWEISKGCSPDHTARCFNSLICRGLNTFWMYHEDPFGCDLVWT</sequence>
<comment type="caution">
    <text evidence="1">The sequence shown here is derived from an EMBL/GenBank/DDBJ whole genome shotgun (WGS) entry which is preliminary data.</text>
</comment>
<protein>
    <submittedName>
        <fullName evidence="1">Uncharacterized protein</fullName>
    </submittedName>
</protein>
<reference evidence="1 2" key="2">
    <citation type="submission" date="2021-10" db="EMBL/GenBank/DDBJ databases">
        <authorList>
            <person name="Piombo E."/>
        </authorList>
    </citation>
    <scope>NUCLEOTIDE SEQUENCE [LARGE SCALE GENOMIC DNA]</scope>
</reference>